<sequence length="195" mass="19856">MAVAGVLLAAGAGTRFGRPKALVSFAGEPLAQRGAAALAEAGCDPVVVVIGAAAERVREALAHAPARVVENPDWATGLASSLRAGLAALPVDAEAAVITLVDQPLVGPAVIRRMVQACAEGAQLAMAVYHGRRAHPVLLGRTHWAGVAESAHGDAGARAYLRRHADDVVEIDCTGLGDPADVDTPDDLATLEARS</sequence>
<dbReference type="EMBL" id="QGUI02000166">
    <property type="protein sequence ID" value="MFO7193111.1"/>
    <property type="molecule type" value="Genomic_DNA"/>
</dbReference>
<dbReference type="InterPro" id="IPR029044">
    <property type="entry name" value="Nucleotide-diphossugar_trans"/>
</dbReference>
<dbReference type="PANTHER" id="PTHR43777:SF1">
    <property type="entry name" value="MOLYBDENUM COFACTOR CYTIDYLYLTRANSFERASE"/>
    <property type="match status" value="1"/>
</dbReference>
<organism evidence="2 3">
    <name type="scientific">Thermocrispum agreste</name>
    <dbReference type="NCBI Taxonomy" id="37925"/>
    <lineage>
        <taxon>Bacteria</taxon>
        <taxon>Bacillati</taxon>
        <taxon>Actinomycetota</taxon>
        <taxon>Actinomycetes</taxon>
        <taxon>Pseudonocardiales</taxon>
        <taxon>Pseudonocardiaceae</taxon>
        <taxon>Thermocrispum</taxon>
    </lineage>
</organism>
<dbReference type="Proteomes" id="UP000249324">
    <property type="component" value="Unassembled WGS sequence"/>
</dbReference>
<evidence type="ECO:0000259" key="1">
    <source>
        <dbReference type="Pfam" id="PF12804"/>
    </source>
</evidence>
<dbReference type="CDD" id="cd04182">
    <property type="entry name" value="GT_2_like_f"/>
    <property type="match status" value="1"/>
</dbReference>
<proteinExistence type="predicted"/>
<gene>
    <name evidence="2" type="ORF">DIU77_012780</name>
</gene>
<evidence type="ECO:0000313" key="3">
    <source>
        <dbReference type="Proteomes" id="UP000249324"/>
    </source>
</evidence>
<protein>
    <submittedName>
        <fullName evidence="2">Nucleotidyltransferase family protein</fullName>
    </submittedName>
</protein>
<comment type="caution">
    <text evidence="2">The sequence shown here is derived from an EMBL/GenBank/DDBJ whole genome shotgun (WGS) entry which is preliminary data.</text>
</comment>
<dbReference type="Pfam" id="PF12804">
    <property type="entry name" value="NTP_transf_3"/>
    <property type="match status" value="1"/>
</dbReference>
<dbReference type="Gene3D" id="3.90.550.10">
    <property type="entry name" value="Spore Coat Polysaccharide Biosynthesis Protein SpsA, Chain A"/>
    <property type="match status" value="1"/>
</dbReference>
<dbReference type="SUPFAM" id="SSF53448">
    <property type="entry name" value="Nucleotide-diphospho-sugar transferases"/>
    <property type="match status" value="1"/>
</dbReference>
<accession>A0ABD6FGH9</accession>
<dbReference type="InterPro" id="IPR025877">
    <property type="entry name" value="MobA-like_NTP_Trfase"/>
</dbReference>
<dbReference type="GO" id="GO:0016779">
    <property type="term" value="F:nucleotidyltransferase activity"/>
    <property type="evidence" value="ECO:0007669"/>
    <property type="project" value="UniProtKB-ARBA"/>
</dbReference>
<evidence type="ECO:0000313" key="2">
    <source>
        <dbReference type="EMBL" id="MFO7193111.1"/>
    </source>
</evidence>
<reference evidence="2 3" key="1">
    <citation type="journal article" date="2021" name="BMC Genomics">
        <title>Genome-resolved metagenome and metatranscriptome analyses of thermophilic composting reveal key bacterial players and their metabolic interactions.</title>
        <authorList>
            <person name="Braga L.P.P."/>
            <person name="Pereira R.V."/>
            <person name="Martins L.F."/>
            <person name="Moura L.M.S."/>
            <person name="Sanchez F.B."/>
            <person name="Patane J.S.L."/>
            <person name="da Silva A.M."/>
            <person name="Setubal J.C."/>
        </authorList>
    </citation>
    <scope>NUCLEOTIDE SEQUENCE [LARGE SCALE GENOMIC DNA]</scope>
    <source>
        <strain evidence="2">ZC4RG45</strain>
    </source>
</reference>
<dbReference type="AlphaFoldDB" id="A0ABD6FGH9"/>
<name>A0ABD6FGH9_9PSEU</name>
<feature type="domain" description="MobA-like NTP transferase" evidence="1">
    <location>
        <begin position="5"/>
        <end position="166"/>
    </location>
</feature>
<dbReference type="PANTHER" id="PTHR43777">
    <property type="entry name" value="MOLYBDENUM COFACTOR CYTIDYLYLTRANSFERASE"/>
    <property type="match status" value="1"/>
</dbReference>